<keyword evidence="1" id="KW-0472">Membrane</keyword>
<dbReference type="EMBL" id="BMDG01000006">
    <property type="protein sequence ID" value="GGI08401.1"/>
    <property type="molecule type" value="Genomic_DNA"/>
</dbReference>
<sequence>MSSTQPATAGDPVPASGRPARARWYALAGRAVLALVLGATVGMLGTVAHRTQWQDLPVGIVLALAITLSTAVLCRAWSGLGTMLAAGAGWVLAVQVLALEGPGGDVLVPAQAVGLVWTYGGMAMFLVAAFLPRRWFTDRG</sequence>
<gene>
    <name evidence="2" type="ORF">GCM10007368_20980</name>
</gene>
<organism evidence="2 3">
    <name type="scientific">Isoptericola cucumis</name>
    <dbReference type="NCBI Taxonomy" id="1776856"/>
    <lineage>
        <taxon>Bacteria</taxon>
        <taxon>Bacillati</taxon>
        <taxon>Actinomycetota</taxon>
        <taxon>Actinomycetes</taxon>
        <taxon>Micrococcales</taxon>
        <taxon>Promicromonosporaceae</taxon>
        <taxon>Isoptericola</taxon>
    </lineage>
</organism>
<reference evidence="3" key="1">
    <citation type="journal article" date="2019" name="Int. J. Syst. Evol. Microbiol.">
        <title>The Global Catalogue of Microorganisms (GCM) 10K type strain sequencing project: providing services to taxonomists for standard genome sequencing and annotation.</title>
        <authorList>
            <consortium name="The Broad Institute Genomics Platform"/>
            <consortium name="The Broad Institute Genome Sequencing Center for Infectious Disease"/>
            <person name="Wu L."/>
            <person name="Ma J."/>
        </authorList>
    </citation>
    <scope>NUCLEOTIDE SEQUENCE [LARGE SCALE GENOMIC DNA]</scope>
    <source>
        <strain evidence="3">CCM 8653</strain>
    </source>
</reference>
<dbReference type="RefSeq" id="WP_229737914.1">
    <property type="nucleotide sequence ID" value="NZ_BMDG01000006.1"/>
</dbReference>
<proteinExistence type="predicted"/>
<feature type="transmembrane region" description="Helical" evidence="1">
    <location>
        <begin position="56"/>
        <end position="73"/>
    </location>
</feature>
<keyword evidence="1" id="KW-0812">Transmembrane</keyword>
<feature type="transmembrane region" description="Helical" evidence="1">
    <location>
        <begin position="110"/>
        <end position="131"/>
    </location>
</feature>
<evidence type="ECO:0000313" key="3">
    <source>
        <dbReference type="Proteomes" id="UP000632535"/>
    </source>
</evidence>
<evidence type="ECO:0000256" key="1">
    <source>
        <dbReference type="SAM" id="Phobius"/>
    </source>
</evidence>
<keyword evidence="3" id="KW-1185">Reference proteome</keyword>
<dbReference type="InterPro" id="IPR046095">
    <property type="entry name" value="DUF6113"/>
</dbReference>
<dbReference type="Pfam" id="PF19608">
    <property type="entry name" value="DUF6113"/>
    <property type="match status" value="1"/>
</dbReference>
<feature type="transmembrane region" description="Helical" evidence="1">
    <location>
        <begin position="80"/>
        <end position="98"/>
    </location>
</feature>
<name>A0ABQ2B5L5_9MICO</name>
<feature type="transmembrane region" description="Helical" evidence="1">
    <location>
        <begin position="24"/>
        <end position="44"/>
    </location>
</feature>
<comment type="caution">
    <text evidence="2">The sequence shown here is derived from an EMBL/GenBank/DDBJ whole genome shotgun (WGS) entry which is preliminary data.</text>
</comment>
<protein>
    <recommendedName>
        <fullName evidence="4">N-acetyl-1-D-myo-inositol-2-amino-2-deoxy-alpha-D-glucopyranoside deacetylase</fullName>
    </recommendedName>
</protein>
<dbReference type="Proteomes" id="UP000632535">
    <property type="component" value="Unassembled WGS sequence"/>
</dbReference>
<accession>A0ABQ2B5L5</accession>
<evidence type="ECO:0000313" key="2">
    <source>
        <dbReference type="EMBL" id="GGI08401.1"/>
    </source>
</evidence>
<evidence type="ECO:0008006" key="4">
    <source>
        <dbReference type="Google" id="ProtNLM"/>
    </source>
</evidence>
<keyword evidence="1" id="KW-1133">Transmembrane helix</keyword>